<sequence>MAYHERFNLDLHIISTLRKVTVMIRLEYIANACGFHFEDSKLGCTSSKQSSAILKKSQKHSSGNLPFF</sequence>
<organism evidence="1 2">
    <name type="scientific">Sclerotinia trifoliorum</name>
    <dbReference type="NCBI Taxonomy" id="28548"/>
    <lineage>
        <taxon>Eukaryota</taxon>
        <taxon>Fungi</taxon>
        <taxon>Dikarya</taxon>
        <taxon>Ascomycota</taxon>
        <taxon>Pezizomycotina</taxon>
        <taxon>Leotiomycetes</taxon>
        <taxon>Helotiales</taxon>
        <taxon>Sclerotiniaceae</taxon>
        <taxon>Sclerotinia</taxon>
    </lineage>
</organism>
<accession>A0A8H2ZPB7</accession>
<dbReference type="Proteomes" id="UP000624404">
    <property type="component" value="Unassembled WGS sequence"/>
</dbReference>
<protein>
    <submittedName>
        <fullName evidence="1">Bf97e5a1-c00c-44a9-81fb-938c77ad7684-CDS</fullName>
    </submittedName>
</protein>
<dbReference type="AlphaFoldDB" id="A0A8H2ZPB7"/>
<evidence type="ECO:0000313" key="1">
    <source>
        <dbReference type="EMBL" id="CAD6443711.1"/>
    </source>
</evidence>
<dbReference type="OrthoDB" id="10360043at2759"/>
<gene>
    <name evidence="1" type="ORF">SCLTRI_LOCUS3503</name>
</gene>
<keyword evidence="2" id="KW-1185">Reference proteome</keyword>
<dbReference type="EMBL" id="CAJHIA010000011">
    <property type="protein sequence ID" value="CAD6443711.1"/>
    <property type="molecule type" value="Genomic_DNA"/>
</dbReference>
<name>A0A8H2ZPB7_9HELO</name>
<reference evidence="1" key="1">
    <citation type="submission" date="2020-10" db="EMBL/GenBank/DDBJ databases">
        <authorList>
            <person name="Kusch S."/>
        </authorList>
    </citation>
    <scope>NUCLEOTIDE SEQUENCE</scope>
    <source>
        <strain evidence="1">SwB9</strain>
    </source>
</reference>
<comment type="caution">
    <text evidence="1">The sequence shown here is derived from an EMBL/GenBank/DDBJ whole genome shotgun (WGS) entry which is preliminary data.</text>
</comment>
<evidence type="ECO:0000313" key="2">
    <source>
        <dbReference type="Proteomes" id="UP000624404"/>
    </source>
</evidence>
<proteinExistence type="predicted"/>